<accession>A0A8J5HYL2</accession>
<proteinExistence type="predicted"/>
<evidence type="ECO:0000313" key="1">
    <source>
        <dbReference type="EMBL" id="KAG6536367.1"/>
    </source>
</evidence>
<evidence type="ECO:0000313" key="2">
    <source>
        <dbReference type="Proteomes" id="UP000734854"/>
    </source>
</evidence>
<reference evidence="1 2" key="1">
    <citation type="submission" date="2020-08" db="EMBL/GenBank/DDBJ databases">
        <title>Plant Genome Project.</title>
        <authorList>
            <person name="Zhang R.-G."/>
        </authorList>
    </citation>
    <scope>NUCLEOTIDE SEQUENCE [LARGE SCALE GENOMIC DNA]</scope>
    <source>
        <tissue evidence="1">Rhizome</tissue>
    </source>
</reference>
<dbReference type="AlphaFoldDB" id="A0A8J5HYL2"/>
<organism evidence="1 2">
    <name type="scientific">Zingiber officinale</name>
    <name type="common">Ginger</name>
    <name type="synonym">Amomum zingiber</name>
    <dbReference type="NCBI Taxonomy" id="94328"/>
    <lineage>
        <taxon>Eukaryota</taxon>
        <taxon>Viridiplantae</taxon>
        <taxon>Streptophyta</taxon>
        <taxon>Embryophyta</taxon>
        <taxon>Tracheophyta</taxon>
        <taxon>Spermatophyta</taxon>
        <taxon>Magnoliopsida</taxon>
        <taxon>Liliopsida</taxon>
        <taxon>Zingiberales</taxon>
        <taxon>Zingiberaceae</taxon>
        <taxon>Zingiber</taxon>
    </lineage>
</organism>
<protein>
    <submittedName>
        <fullName evidence="1">Uncharacterized protein</fullName>
    </submittedName>
</protein>
<keyword evidence="2" id="KW-1185">Reference proteome</keyword>
<gene>
    <name evidence="1" type="ORF">ZIOFF_001421</name>
</gene>
<dbReference type="EMBL" id="JACMSC010000001">
    <property type="protein sequence ID" value="KAG6536367.1"/>
    <property type="molecule type" value="Genomic_DNA"/>
</dbReference>
<dbReference type="Proteomes" id="UP000734854">
    <property type="component" value="Unassembled WGS sequence"/>
</dbReference>
<comment type="caution">
    <text evidence="1">The sequence shown here is derived from an EMBL/GenBank/DDBJ whole genome shotgun (WGS) entry which is preliminary data.</text>
</comment>
<sequence length="61" mass="6846">MKRQAIEEAAVVYSDLSVDYFKMFLLNVPAAVIALTLKCFPQLYGLILNMVVKIGINVEIK</sequence>
<name>A0A8J5HYL2_ZINOF</name>